<dbReference type="InterPro" id="IPR050483">
    <property type="entry name" value="CoA-transferase_III_domain"/>
</dbReference>
<dbReference type="InterPro" id="IPR003673">
    <property type="entry name" value="CoA-Trfase_fam_III"/>
</dbReference>
<dbReference type="PANTHER" id="PTHR48207">
    <property type="entry name" value="SUCCINATE--HYDROXYMETHYLGLUTARATE COA-TRANSFERASE"/>
    <property type="match status" value="1"/>
</dbReference>
<keyword evidence="1 2" id="KW-0808">Transferase</keyword>
<gene>
    <name evidence="2" type="ORF">DBZ36_04810</name>
</gene>
<dbReference type="SUPFAM" id="SSF89796">
    <property type="entry name" value="CoA-transferase family III (CaiB/BaiF)"/>
    <property type="match status" value="1"/>
</dbReference>
<dbReference type="InterPro" id="IPR023606">
    <property type="entry name" value="CoA-Trfase_III_dom_1_sf"/>
</dbReference>
<protein>
    <submittedName>
        <fullName evidence="2">CoA transferase</fullName>
    </submittedName>
</protein>
<evidence type="ECO:0000313" key="3">
    <source>
        <dbReference type="Proteomes" id="UP000286482"/>
    </source>
</evidence>
<reference evidence="2 3" key="1">
    <citation type="submission" date="2018-09" db="EMBL/GenBank/DDBJ databases">
        <authorList>
            <person name="Wang Z."/>
        </authorList>
    </citation>
    <scope>NUCLEOTIDE SEQUENCE [LARGE SCALE GENOMIC DNA]</scope>
    <source>
        <strain evidence="2 3">ALS 81</strain>
    </source>
</reference>
<dbReference type="AlphaFoldDB" id="A0A420EGE5"/>
<dbReference type="Proteomes" id="UP000286482">
    <property type="component" value="Unassembled WGS sequence"/>
</dbReference>
<dbReference type="RefSeq" id="WP_120353787.1">
    <property type="nucleotide sequence ID" value="NZ_RAQO01000004.1"/>
</dbReference>
<evidence type="ECO:0000313" key="2">
    <source>
        <dbReference type="EMBL" id="RKF19782.1"/>
    </source>
</evidence>
<keyword evidence="3" id="KW-1185">Reference proteome</keyword>
<organism evidence="2 3">
    <name type="scientific">Alginatibacterium sediminis</name>
    <dbReference type="NCBI Taxonomy" id="2164068"/>
    <lineage>
        <taxon>Bacteria</taxon>
        <taxon>Pseudomonadati</taxon>
        <taxon>Pseudomonadota</taxon>
        <taxon>Gammaproteobacteria</taxon>
        <taxon>Alteromonadales</taxon>
        <taxon>Alteromonadaceae</taxon>
        <taxon>Alginatibacterium</taxon>
    </lineage>
</organism>
<dbReference type="InterPro" id="IPR044855">
    <property type="entry name" value="CoA-Trfase_III_dom3_sf"/>
</dbReference>
<dbReference type="PANTHER" id="PTHR48207:SF4">
    <property type="entry name" value="BLL6097 PROTEIN"/>
    <property type="match status" value="1"/>
</dbReference>
<dbReference type="Gene3D" id="3.40.50.10540">
    <property type="entry name" value="Crotonobetainyl-coa:carnitine coa-transferase, domain 1"/>
    <property type="match status" value="1"/>
</dbReference>
<name>A0A420EGE5_9ALTE</name>
<evidence type="ECO:0000256" key="1">
    <source>
        <dbReference type="ARBA" id="ARBA00022679"/>
    </source>
</evidence>
<sequence length="386" mass="42599">MKTAQSDGLLNGLTVLDFSQFLSGPSAALRLADLGARVIKVERPEGGDICRSLYIAKQKIEGDSTIFHAINRNKEGVSLDLKDPVDHQLALELIASADVMIQNFRPGVIERLGLDYESLKHINPQLIYASVSGYGNNQSSLRSKPGQDLLAQCMSGLTWLNGNASDAPTPFGLAIADLSASYQLVQGILALLVRRGKTKRGGLVEVSLLEALVDLQFEVFSNYLNGGDARPSRCSELNAHAYMSAPYGIYQSQNGYFAIASFAINKLGEILGLDELARMDDSRLWYSERSYIYARLAKHFVSENSDYWLGLLSSHQVWCSNVLDWPELFAHEGFKVLDFVQEIEQGNVKMLTTRCPIRINGQILKSNKGSPKIGEDNHKILSKLAK</sequence>
<proteinExistence type="predicted"/>
<dbReference type="Pfam" id="PF02515">
    <property type="entry name" value="CoA_transf_3"/>
    <property type="match status" value="1"/>
</dbReference>
<accession>A0A420EGE5</accession>
<dbReference type="GO" id="GO:0008410">
    <property type="term" value="F:CoA-transferase activity"/>
    <property type="evidence" value="ECO:0007669"/>
    <property type="project" value="TreeGrafter"/>
</dbReference>
<comment type="caution">
    <text evidence="2">The sequence shown here is derived from an EMBL/GenBank/DDBJ whole genome shotgun (WGS) entry which is preliminary data.</text>
</comment>
<dbReference type="EMBL" id="RAQO01000004">
    <property type="protein sequence ID" value="RKF19782.1"/>
    <property type="molecule type" value="Genomic_DNA"/>
</dbReference>
<dbReference type="OrthoDB" id="9058532at2"/>
<dbReference type="Gene3D" id="3.30.1540.10">
    <property type="entry name" value="formyl-coa transferase, domain 3"/>
    <property type="match status" value="1"/>
</dbReference>